<dbReference type="SUPFAM" id="SSF52540">
    <property type="entry name" value="P-loop containing nucleoside triphosphate hydrolases"/>
    <property type="match status" value="1"/>
</dbReference>
<proteinExistence type="predicted"/>
<feature type="region of interest" description="Disordered" evidence="1">
    <location>
        <begin position="137"/>
        <end position="159"/>
    </location>
</feature>
<dbReference type="PROSITE" id="PS51199">
    <property type="entry name" value="SF4_HELICASE"/>
    <property type="match status" value="1"/>
</dbReference>
<dbReference type="EMBL" id="CACRSU010000012">
    <property type="protein sequence ID" value="VYS94429.1"/>
    <property type="molecule type" value="Genomic_DNA"/>
</dbReference>
<feature type="compositionally biased region" description="Basic and acidic residues" evidence="1">
    <location>
        <begin position="17"/>
        <end position="29"/>
    </location>
</feature>
<feature type="domain" description="SF4 helicase" evidence="2">
    <location>
        <begin position="378"/>
        <end position="639"/>
    </location>
</feature>
<dbReference type="InterPro" id="IPR027032">
    <property type="entry name" value="Twinkle-like"/>
</dbReference>
<accession>A0A6N2SMV8</accession>
<protein>
    <recommendedName>
        <fullName evidence="2">SF4 helicase domain-containing protein</fullName>
    </recommendedName>
</protein>
<gene>
    <name evidence="3" type="ORF">BILFYP9_00076</name>
</gene>
<evidence type="ECO:0000256" key="1">
    <source>
        <dbReference type="SAM" id="MobiDB-lite"/>
    </source>
</evidence>
<dbReference type="GO" id="GO:0006260">
    <property type="term" value="P:DNA replication"/>
    <property type="evidence" value="ECO:0007669"/>
    <property type="project" value="InterPro"/>
</dbReference>
<dbReference type="Pfam" id="PF03796">
    <property type="entry name" value="DnaB_C"/>
    <property type="match status" value="1"/>
</dbReference>
<dbReference type="PANTHER" id="PTHR12873:SF0">
    <property type="entry name" value="TWINKLE MTDNA HELICASE"/>
    <property type="match status" value="1"/>
</dbReference>
<reference evidence="3" key="1">
    <citation type="submission" date="2019-11" db="EMBL/GenBank/DDBJ databases">
        <authorList>
            <person name="Feng L."/>
        </authorList>
    </citation>
    <scope>NUCLEOTIDE SEQUENCE</scope>
    <source>
        <strain evidence="3">BintestinalisLFYP9</strain>
    </source>
</reference>
<dbReference type="GO" id="GO:0005524">
    <property type="term" value="F:ATP binding"/>
    <property type="evidence" value="ECO:0007669"/>
    <property type="project" value="InterPro"/>
</dbReference>
<dbReference type="Gene3D" id="3.40.50.300">
    <property type="entry name" value="P-loop containing nucleotide triphosphate hydrolases"/>
    <property type="match status" value="1"/>
</dbReference>
<evidence type="ECO:0000259" key="2">
    <source>
        <dbReference type="PROSITE" id="PS51199"/>
    </source>
</evidence>
<dbReference type="InterPro" id="IPR034154">
    <property type="entry name" value="TOPRIM_DnaG/twinkle"/>
</dbReference>
<dbReference type="PANTHER" id="PTHR12873">
    <property type="entry name" value="T7-LIKE MITOCHONDRIAL DNA HELICASE"/>
    <property type="match status" value="1"/>
</dbReference>
<dbReference type="GO" id="GO:0003697">
    <property type="term" value="F:single-stranded DNA binding"/>
    <property type="evidence" value="ECO:0007669"/>
    <property type="project" value="InterPro"/>
</dbReference>
<evidence type="ECO:0000313" key="3">
    <source>
        <dbReference type="EMBL" id="VYS94429.1"/>
    </source>
</evidence>
<dbReference type="SUPFAM" id="SSF56731">
    <property type="entry name" value="DNA primase core"/>
    <property type="match status" value="1"/>
</dbReference>
<feature type="region of interest" description="Disordered" evidence="1">
    <location>
        <begin position="1"/>
        <end position="41"/>
    </location>
</feature>
<dbReference type="AlphaFoldDB" id="A0A6N2SMV8"/>
<dbReference type="InterPro" id="IPR027417">
    <property type="entry name" value="P-loop_NTPase"/>
</dbReference>
<dbReference type="GO" id="GO:0043139">
    <property type="term" value="F:5'-3' DNA helicase activity"/>
    <property type="evidence" value="ECO:0007669"/>
    <property type="project" value="InterPro"/>
</dbReference>
<organism evidence="3">
    <name type="scientific">Bacteroides intestinalis</name>
    <dbReference type="NCBI Taxonomy" id="329854"/>
    <lineage>
        <taxon>Bacteria</taxon>
        <taxon>Pseudomonadati</taxon>
        <taxon>Bacteroidota</taxon>
        <taxon>Bacteroidia</taxon>
        <taxon>Bacteroidales</taxon>
        <taxon>Bacteroidaceae</taxon>
        <taxon>Bacteroides</taxon>
    </lineage>
</organism>
<sequence>MLSGTTGRSNGFFPGFEAKRPREVTKSVSRDGTTSPRGTEKILTRDENNALMRRKYVLLSKKNSVKYTTMRDFHSLGIDVNRRTAGHIKTTCPHCTETRHNKRDKSLSVNLDDGKFLCHHCGWKGCVPDETELRERRQRAESRKRQQVPPAHFRRPTFDPTRLTLSEKTEHYLVSTRYLSQSAIRDLRITEQEEFMPQSGKLENCICFNYFESGELVNTKFRSGQKHFKMVKDAELIPYNIDSILDTPECIITEGEMDAASFVTIGRRDVVSVPSGANSNLTWLDRFIPTHFEDKKTIYIAVDEDSAGLKLRDELLRRLGTERCRIVHFGPGCKDANEHLAQFGAESLGICIEQAEEIPLEGVFTAEELAGELRALYENGMSSGAETGWENFDKYCTLELQRLLLISGRPGDGKSEWLDELVMRLCLRHQWKVAYFSPENMPIVYHHRKLIEKLTGFGFNPSVGMTEELYQKSVQFLTENVCHILPGDEDYSIDTILQKARGLVVRKGIRILVIDPLNRIDQRLPPGQTELQYLSSLLNSLSRFATHYHCLVILVAHPRKMNRNPLTGVTPCVGMYDIFGSSDFYNKADFGIIVERDDQKGLVTIHVEKVKFKHLGTPGNATFVYNIVNGRYSPCEEGAGDKPGPINTQFDNKAWI</sequence>
<dbReference type="Gene3D" id="3.40.1360.10">
    <property type="match status" value="1"/>
</dbReference>
<dbReference type="CDD" id="cd01029">
    <property type="entry name" value="TOPRIM_primases"/>
    <property type="match status" value="1"/>
</dbReference>
<dbReference type="InterPro" id="IPR007694">
    <property type="entry name" value="DNA_helicase_DnaB-like_C"/>
</dbReference>
<dbReference type="Pfam" id="PF13155">
    <property type="entry name" value="Toprim_2"/>
    <property type="match status" value="1"/>
</dbReference>
<name>A0A6N2SMV8_9BACE</name>